<name>A0ABT0NJ62_9FIRM</name>
<organism evidence="1 2">
    <name type="scientific">Ruminococcus bromii</name>
    <dbReference type="NCBI Taxonomy" id="40518"/>
    <lineage>
        <taxon>Bacteria</taxon>
        <taxon>Bacillati</taxon>
        <taxon>Bacillota</taxon>
        <taxon>Clostridia</taxon>
        <taxon>Eubacteriales</taxon>
        <taxon>Oscillospiraceae</taxon>
        <taxon>Ruminococcus</taxon>
    </lineage>
</organism>
<reference evidence="1 2" key="1">
    <citation type="submission" date="2019-03" db="EMBL/GenBank/DDBJ databases">
        <authorList>
            <person name="Molinero N."/>
            <person name="Sanchez B."/>
            <person name="Walker A."/>
            <person name="Duncan S."/>
            <person name="Delgado S."/>
            <person name="Margolles A."/>
        </authorList>
    </citation>
    <scope>NUCLEOTIDE SEQUENCE [LARGE SCALE GENOMIC DNA]</scope>
    <source>
        <strain evidence="1 2">IPLA60002</strain>
    </source>
</reference>
<dbReference type="Proteomes" id="UP001056693">
    <property type="component" value="Unassembled WGS sequence"/>
</dbReference>
<sequence>MPLDDSYIRLAHAIVVQAAKDYDAELDWFRQNPPLCEEDRQHQTYLNHKSELQSLERFFRSGWFELLSGLDGEALMEKIREGGIAR</sequence>
<protein>
    <submittedName>
        <fullName evidence="1">Uncharacterized protein</fullName>
    </submittedName>
</protein>
<comment type="caution">
    <text evidence="1">The sequence shown here is derived from an EMBL/GenBank/DDBJ whole genome shotgun (WGS) entry which is preliminary data.</text>
</comment>
<dbReference type="EMBL" id="SNUZ01000013">
    <property type="protein sequence ID" value="MCL3788295.1"/>
    <property type="molecule type" value="Genomic_DNA"/>
</dbReference>
<keyword evidence="2" id="KW-1185">Reference proteome</keyword>
<evidence type="ECO:0000313" key="1">
    <source>
        <dbReference type="EMBL" id="MCL3788295.1"/>
    </source>
</evidence>
<proteinExistence type="predicted"/>
<evidence type="ECO:0000313" key="2">
    <source>
        <dbReference type="Proteomes" id="UP001056693"/>
    </source>
</evidence>
<gene>
    <name evidence="1" type="ORF">E2N93_09840</name>
</gene>
<accession>A0ABT0NJ62</accession>